<dbReference type="STRING" id="307972.A0A2G8JH28"/>
<comment type="caution">
    <text evidence="2">The sequence shown here is derived from an EMBL/GenBank/DDBJ whole genome shotgun (WGS) entry which is preliminary data.</text>
</comment>
<keyword evidence="3" id="KW-1185">Reference proteome</keyword>
<dbReference type="Proteomes" id="UP000230750">
    <property type="component" value="Unassembled WGS sequence"/>
</dbReference>
<dbReference type="GO" id="GO:0003964">
    <property type="term" value="F:RNA-directed DNA polymerase activity"/>
    <property type="evidence" value="ECO:0007669"/>
    <property type="project" value="UniProtKB-KW"/>
</dbReference>
<keyword evidence="2" id="KW-0808">Transferase</keyword>
<reference evidence="2 3" key="1">
    <citation type="journal article" date="2017" name="PLoS Biol.">
        <title>The sea cucumber genome provides insights into morphological evolution and visceral regeneration.</title>
        <authorList>
            <person name="Zhang X."/>
            <person name="Sun L."/>
            <person name="Yuan J."/>
            <person name="Sun Y."/>
            <person name="Gao Y."/>
            <person name="Zhang L."/>
            <person name="Li S."/>
            <person name="Dai H."/>
            <person name="Hamel J.F."/>
            <person name="Liu C."/>
            <person name="Yu Y."/>
            <person name="Liu S."/>
            <person name="Lin W."/>
            <person name="Guo K."/>
            <person name="Jin S."/>
            <person name="Xu P."/>
            <person name="Storey K.B."/>
            <person name="Huan P."/>
            <person name="Zhang T."/>
            <person name="Zhou Y."/>
            <person name="Zhang J."/>
            <person name="Lin C."/>
            <person name="Li X."/>
            <person name="Xing L."/>
            <person name="Huo D."/>
            <person name="Sun M."/>
            <person name="Wang L."/>
            <person name="Mercier A."/>
            <person name="Li F."/>
            <person name="Yang H."/>
            <person name="Xiang J."/>
        </authorList>
    </citation>
    <scope>NUCLEOTIDE SEQUENCE [LARGE SCALE GENOMIC DNA]</scope>
    <source>
        <strain evidence="2">Shaxun</strain>
        <tissue evidence="2">Muscle</tissue>
    </source>
</reference>
<dbReference type="Pfam" id="PF00078">
    <property type="entry name" value="RVT_1"/>
    <property type="match status" value="1"/>
</dbReference>
<keyword evidence="2" id="KW-0695">RNA-directed DNA polymerase</keyword>
<dbReference type="PANTHER" id="PTHR47027:SF20">
    <property type="entry name" value="REVERSE TRANSCRIPTASE-LIKE PROTEIN WITH RNA-DIRECTED DNA POLYMERASE DOMAIN"/>
    <property type="match status" value="1"/>
</dbReference>
<evidence type="ECO:0000259" key="1">
    <source>
        <dbReference type="PROSITE" id="PS50878"/>
    </source>
</evidence>
<evidence type="ECO:0000313" key="3">
    <source>
        <dbReference type="Proteomes" id="UP000230750"/>
    </source>
</evidence>
<organism evidence="2 3">
    <name type="scientific">Stichopus japonicus</name>
    <name type="common">Sea cucumber</name>
    <dbReference type="NCBI Taxonomy" id="307972"/>
    <lineage>
        <taxon>Eukaryota</taxon>
        <taxon>Metazoa</taxon>
        <taxon>Echinodermata</taxon>
        <taxon>Eleutherozoa</taxon>
        <taxon>Echinozoa</taxon>
        <taxon>Holothuroidea</taxon>
        <taxon>Aspidochirotacea</taxon>
        <taxon>Aspidochirotida</taxon>
        <taxon>Stichopodidae</taxon>
        <taxon>Apostichopus</taxon>
    </lineage>
</organism>
<dbReference type="AlphaFoldDB" id="A0A2G8JH28"/>
<name>A0A2G8JH28_STIJA</name>
<dbReference type="PROSITE" id="PS50878">
    <property type="entry name" value="RT_POL"/>
    <property type="match status" value="1"/>
</dbReference>
<dbReference type="EMBL" id="MRZV01002001">
    <property type="protein sequence ID" value="PIK35050.1"/>
    <property type="molecule type" value="Genomic_DNA"/>
</dbReference>
<sequence length="177" mass="19773">MIFSVRQLQEKCRGQQQPLFLAFVDLTKAFDLVSRSGLFKLLQRIGFPSTLLSIIISFHTNMKSTVIFNGSTSKPFETKSGVKQGCVLAPTLFGIFFSLLLSHAFQTSTDGIYIHTRRDGKLFKPSPSASQDQDHCVLIRELLFADDAAFTSHTEEGPQHLMDCFSQACREFGLTIS</sequence>
<gene>
    <name evidence="2" type="ORF">BSL78_28136</name>
</gene>
<proteinExistence type="predicted"/>
<dbReference type="OrthoDB" id="410381at2759"/>
<dbReference type="InterPro" id="IPR043502">
    <property type="entry name" value="DNA/RNA_pol_sf"/>
</dbReference>
<dbReference type="SUPFAM" id="SSF56672">
    <property type="entry name" value="DNA/RNA polymerases"/>
    <property type="match status" value="1"/>
</dbReference>
<accession>A0A2G8JH28</accession>
<protein>
    <submittedName>
        <fullName evidence="2">Putative RNA-directed DNA polymerase from mobile element jockey-like</fullName>
    </submittedName>
</protein>
<dbReference type="PANTHER" id="PTHR47027">
    <property type="entry name" value="REVERSE TRANSCRIPTASE DOMAIN-CONTAINING PROTEIN"/>
    <property type="match status" value="1"/>
</dbReference>
<evidence type="ECO:0000313" key="2">
    <source>
        <dbReference type="EMBL" id="PIK35050.1"/>
    </source>
</evidence>
<dbReference type="InterPro" id="IPR000477">
    <property type="entry name" value="RT_dom"/>
</dbReference>
<feature type="domain" description="Reverse transcriptase" evidence="1">
    <location>
        <begin position="1"/>
        <end position="177"/>
    </location>
</feature>
<keyword evidence="2" id="KW-0548">Nucleotidyltransferase</keyword>